<evidence type="ECO:0000313" key="2">
    <source>
        <dbReference type="EMBL" id="GMH84561.1"/>
    </source>
</evidence>
<evidence type="ECO:0000256" key="1">
    <source>
        <dbReference type="SAM" id="MobiDB-lite"/>
    </source>
</evidence>
<comment type="caution">
    <text evidence="2">The sequence shown here is derived from an EMBL/GenBank/DDBJ whole genome shotgun (WGS) entry which is preliminary data.</text>
</comment>
<name>A0A9W7B5G1_9STRA</name>
<sequence length="370" mass="40498">MLWKKKKGTSWMDNDAVRGLVPSELIGTVVRRRCIGRNLTFATIKPTQSSAAAAGTNLVEVVFVRSFELWIGKEFPGRKSVLELGMEVNLQVYYGVAGEEHPVVSDWTIIYSPSEAAMGKGVEALGPENGNGWDIGTVLSSRNLEHMKAQEALGACTDPSCGGCDKDIFLPPPSQPSHPTNPHEREKGKNEDKVFAVFINENFPTLRSGAVVDVAGGKGKVSIELCMSKQEDDPDLISWIIDPGVRKTRLSNRDAKKFSKAGLQVPRWLATKFDSSGEFDAENSTLMASCSVIFGMHPDGATEAIIDSAIKYNKPCAVVPCCVFAGESNDSVRTHEQFCEYLKNKHPTFKESKLDFKGKNVVIWRPGGNE</sequence>
<dbReference type="AlphaFoldDB" id="A0A9W7B5G1"/>
<organism evidence="2 3">
    <name type="scientific">Triparma verrucosa</name>
    <dbReference type="NCBI Taxonomy" id="1606542"/>
    <lineage>
        <taxon>Eukaryota</taxon>
        <taxon>Sar</taxon>
        <taxon>Stramenopiles</taxon>
        <taxon>Ochrophyta</taxon>
        <taxon>Bolidophyceae</taxon>
        <taxon>Parmales</taxon>
        <taxon>Triparmaceae</taxon>
        <taxon>Triparma</taxon>
    </lineage>
</organism>
<dbReference type="Proteomes" id="UP001165160">
    <property type="component" value="Unassembled WGS sequence"/>
</dbReference>
<protein>
    <submittedName>
        <fullName evidence="2">Uncharacterized protein</fullName>
    </submittedName>
</protein>
<feature type="region of interest" description="Disordered" evidence="1">
    <location>
        <begin position="167"/>
        <end position="189"/>
    </location>
</feature>
<accession>A0A9W7B5G1</accession>
<keyword evidence="3" id="KW-1185">Reference proteome</keyword>
<reference evidence="3" key="1">
    <citation type="journal article" date="2023" name="Commun. Biol.">
        <title>Genome analysis of Parmales, the sister group of diatoms, reveals the evolutionary specialization of diatoms from phago-mixotrophs to photoautotrophs.</title>
        <authorList>
            <person name="Ban H."/>
            <person name="Sato S."/>
            <person name="Yoshikawa S."/>
            <person name="Yamada K."/>
            <person name="Nakamura Y."/>
            <person name="Ichinomiya M."/>
            <person name="Sato N."/>
            <person name="Blanc-Mathieu R."/>
            <person name="Endo H."/>
            <person name="Kuwata A."/>
            <person name="Ogata H."/>
        </authorList>
    </citation>
    <scope>NUCLEOTIDE SEQUENCE [LARGE SCALE GENOMIC DNA]</scope>
    <source>
        <strain evidence="3">NIES 3699</strain>
    </source>
</reference>
<dbReference type="EMBL" id="BRXX01000039">
    <property type="protein sequence ID" value="GMH84561.1"/>
    <property type="molecule type" value="Genomic_DNA"/>
</dbReference>
<proteinExistence type="predicted"/>
<evidence type="ECO:0000313" key="3">
    <source>
        <dbReference type="Proteomes" id="UP001165160"/>
    </source>
</evidence>
<dbReference type="PANTHER" id="PTHR36971">
    <property type="entry name" value="UNNAMED PRODUCT"/>
    <property type="match status" value="1"/>
</dbReference>
<dbReference type="PANTHER" id="PTHR36971:SF1">
    <property type="entry name" value="METHYLTRANSFERASE DOMAIN-CONTAINING PROTEIN"/>
    <property type="match status" value="1"/>
</dbReference>
<gene>
    <name evidence="2" type="ORF">TrVE_jg1462</name>
</gene>